<feature type="region of interest" description="Disordered" evidence="1">
    <location>
        <begin position="348"/>
        <end position="383"/>
    </location>
</feature>
<organism evidence="2 3">
    <name type="scientific">Fasciolopsis buskii</name>
    <dbReference type="NCBI Taxonomy" id="27845"/>
    <lineage>
        <taxon>Eukaryota</taxon>
        <taxon>Metazoa</taxon>
        <taxon>Spiralia</taxon>
        <taxon>Lophotrochozoa</taxon>
        <taxon>Platyhelminthes</taxon>
        <taxon>Trematoda</taxon>
        <taxon>Digenea</taxon>
        <taxon>Plagiorchiida</taxon>
        <taxon>Echinostomata</taxon>
        <taxon>Echinostomatoidea</taxon>
        <taxon>Fasciolidae</taxon>
        <taxon>Fasciolopsis</taxon>
    </lineage>
</organism>
<evidence type="ECO:0000313" key="3">
    <source>
        <dbReference type="Proteomes" id="UP000728185"/>
    </source>
</evidence>
<feature type="region of interest" description="Disordered" evidence="1">
    <location>
        <begin position="235"/>
        <end position="320"/>
    </location>
</feature>
<accession>A0A8E0VF89</accession>
<feature type="compositionally biased region" description="Basic residues" evidence="1">
    <location>
        <begin position="280"/>
        <end position="296"/>
    </location>
</feature>
<feature type="region of interest" description="Disordered" evidence="1">
    <location>
        <begin position="55"/>
        <end position="75"/>
    </location>
</feature>
<feature type="compositionally biased region" description="Basic residues" evidence="1">
    <location>
        <begin position="118"/>
        <end position="130"/>
    </location>
</feature>
<feature type="region of interest" description="Disordered" evidence="1">
    <location>
        <begin position="481"/>
        <end position="522"/>
    </location>
</feature>
<gene>
    <name evidence="2" type="ORF">FBUS_05080</name>
</gene>
<feature type="compositionally biased region" description="Basic and acidic residues" evidence="1">
    <location>
        <begin position="185"/>
        <end position="194"/>
    </location>
</feature>
<evidence type="ECO:0000256" key="1">
    <source>
        <dbReference type="SAM" id="MobiDB-lite"/>
    </source>
</evidence>
<dbReference type="Proteomes" id="UP000728185">
    <property type="component" value="Unassembled WGS sequence"/>
</dbReference>
<feature type="compositionally biased region" description="Basic and acidic residues" evidence="1">
    <location>
        <begin position="360"/>
        <end position="372"/>
    </location>
</feature>
<name>A0A8E0VF89_9TREM</name>
<feature type="compositionally biased region" description="Basic and acidic residues" evidence="1">
    <location>
        <begin position="481"/>
        <end position="491"/>
    </location>
</feature>
<reference evidence="2" key="1">
    <citation type="submission" date="2019-05" db="EMBL/GenBank/DDBJ databases">
        <title>Annotation for the trematode Fasciolopsis buski.</title>
        <authorList>
            <person name="Choi Y.-J."/>
        </authorList>
    </citation>
    <scope>NUCLEOTIDE SEQUENCE</scope>
    <source>
        <strain evidence="2">HT</strain>
        <tissue evidence="2">Whole worm</tissue>
    </source>
</reference>
<proteinExistence type="predicted"/>
<protein>
    <submittedName>
        <fullName evidence="2">Uncharacterized protein</fullName>
    </submittedName>
</protein>
<evidence type="ECO:0000313" key="2">
    <source>
        <dbReference type="EMBL" id="KAA0186233.1"/>
    </source>
</evidence>
<feature type="compositionally biased region" description="Basic residues" evidence="1">
    <location>
        <begin position="258"/>
        <end position="268"/>
    </location>
</feature>
<feature type="compositionally biased region" description="Basic and acidic residues" evidence="1">
    <location>
        <begin position="269"/>
        <end position="279"/>
    </location>
</feature>
<dbReference type="EMBL" id="LUCM01009878">
    <property type="protein sequence ID" value="KAA0186233.1"/>
    <property type="molecule type" value="Genomic_DNA"/>
</dbReference>
<dbReference type="AlphaFoldDB" id="A0A8E0VF89"/>
<feature type="compositionally biased region" description="Polar residues" evidence="1">
    <location>
        <begin position="60"/>
        <end position="75"/>
    </location>
</feature>
<sequence>MHQHPKDSTILERFILFQVADLELASQTTVVLQDELGQGDDAMDIESLNSLSPVDVEAPRSNSQHGQTPNECQTTSGTRVIWNGVQLDLDDVSDEDETTAVRQSCDINNLKTEDPAHQPRHHYHRHRPVDKRRHYPRSPLRVSPILDTVSPRHVDTGPSQLKEYFLAHRQRCSRPSSGHSRHTPKSTDVKHRGTLDSVAYDPVSTMRYDSESSSEEAYVPGAADVSDFMLHATRSSATRETRRSVCVQEDDSVMSRSPKLRSSKHASRERKLELTESHHPQRHQSFSRHSSSRHRYSSSDSSRSSEPLTSRGHCINGDPDEVAHCYRRRNQRGSRDSFRGSFRHMHRHHQNFHNLPGRCYDPDGTKRHDTGPHPRSRTSPDFSLFHNSERLEKTALGGGAYGRSTFAPHHESRQLQVYSDVGSSTPSVGEVSRSSGSLSNSDGASSSGVWGFDQRTPRFTDPLLRKREIEARLREIDSTERQLRVEDHSGQTDRGFYHSSENRRDTLRHSASRTRRSPSDSDFEARIHRIRTNHRTVRY</sequence>
<feature type="region of interest" description="Disordered" evidence="1">
    <location>
        <begin position="420"/>
        <end position="456"/>
    </location>
</feature>
<feature type="region of interest" description="Disordered" evidence="1">
    <location>
        <begin position="170"/>
        <end position="197"/>
    </location>
</feature>
<comment type="caution">
    <text evidence="2">The sequence shown here is derived from an EMBL/GenBank/DDBJ whole genome shotgun (WGS) entry which is preliminary data.</text>
</comment>
<feature type="region of interest" description="Disordered" evidence="1">
    <location>
        <begin position="110"/>
        <end position="130"/>
    </location>
</feature>
<keyword evidence="3" id="KW-1185">Reference proteome</keyword>
<feature type="compositionally biased region" description="Low complexity" evidence="1">
    <location>
        <begin position="427"/>
        <end position="449"/>
    </location>
</feature>